<sequence>MEQADQGEGNQGAKHRGGRHQGKGRPSMPAPRGKKNASKPTALRRSS</sequence>
<dbReference type="KEGG" id="pcz:PCL1606_57230"/>
<feature type="region of interest" description="Disordered" evidence="1">
    <location>
        <begin position="1"/>
        <end position="47"/>
    </location>
</feature>
<evidence type="ECO:0000313" key="2">
    <source>
        <dbReference type="EMBL" id="AKA27167.1"/>
    </source>
</evidence>
<proteinExistence type="predicted"/>
<reference evidence="2 3" key="1">
    <citation type="journal article" date="2015" name="Mol. Plant Microbe Interact.">
        <title>Comparative Genomic Analysis of Pseudomonas chlororaphis PCL1606 Reveals New Insight into Antifungal Compounds Involved in Biocontrol.</title>
        <authorList>
            <person name="Calderon C.E."/>
            <person name="Ramos C."/>
            <person name="de Vicente A."/>
            <person name="Cazorla F.M."/>
        </authorList>
    </citation>
    <scope>NUCLEOTIDE SEQUENCE [LARGE SCALE GENOMIC DNA]</scope>
    <source>
        <strain evidence="2 3">PCL1606</strain>
    </source>
</reference>
<dbReference type="EMBL" id="CP011110">
    <property type="protein sequence ID" value="AKA27167.1"/>
    <property type="molecule type" value="Genomic_DNA"/>
</dbReference>
<dbReference type="Proteomes" id="UP000032748">
    <property type="component" value="Chromosome"/>
</dbReference>
<protein>
    <submittedName>
        <fullName evidence="2">Uncharacterized protein</fullName>
    </submittedName>
</protein>
<organism evidence="2 3">
    <name type="scientific">Pseudomonas chlororaphis</name>
    <dbReference type="NCBI Taxonomy" id="587753"/>
    <lineage>
        <taxon>Bacteria</taxon>
        <taxon>Pseudomonadati</taxon>
        <taxon>Pseudomonadota</taxon>
        <taxon>Gammaproteobacteria</taxon>
        <taxon>Pseudomonadales</taxon>
        <taxon>Pseudomonadaceae</taxon>
        <taxon>Pseudomonas</taxon>
    </lineage>
</organism>
<dbReference type="AlphaFoldDB" id="A0A0D5Y882"/>
<evidence type="ECO:0000313" key="3">
    <source>
        <dbReference type="Proteomes" id="UP000032748"/>
    </source>
</evidence>
<accession>A0A0D5Y882</accession>
<evidence type="ECO:0000256" key="1">
    <source>
        <dbReference type="SAM" id="MobiDB-lite"/>
    </source>
</evidence>
<feature type="compositionally biased region" description="Basic residues" evidence="1">
    <location>
        <begin position="13"/>
        <end position="23"/>
    </location>
</feature>
<name>A0A0D5Y882_9PSED</name>
<gene>
    <name evidence="2" type="ORF">PCL1606_57230</name>
</gene>